<dbReference type="InterPro" id="IPR055245">
    <property type="entry name" value="HTH_proteobacteria"/>
</dbReference>
<dbReference type="EMBL" id="AP013058">
    <property type="protein sequence ID" value="BAN22369.1"/>
    <property type="molecule type" value="Genomic_DNA"/>
</dbReference>
<name>R4WFP9_9BURK</name>
<accession>R4WFP9</accession>
<evidence type="ECO:0000313" key="3">
    <source>
        <dbReference type="Proteomes" id="UP000013966"/>
    </source>
</evidence>
<keyword evidence="3" id="KW-1185">Reference proteome</keyword>
<organism evidence="2 3">
    <name type="scientific">Caballeronia insecticola</name>
    <dbReference type="NCBI Taxonomy" id="758793"/>
    <lineage>
        <taxon>Bacteria</taxon>
        <taxon>Pseudomonadati</taxon>
        <taxon>Pseudomonadota</taxon>
        <taxon>Betaproteobacteria</taxon>
        <taxon>Burkholderiales</taxon>
        <taxon>Burkholderiaceae</taxon>
        <taxon>Caballeronia</taxon>
    </lineage>
</organism>
<dbReference type="Proteomes" id="UP000013966">
    <property type="component" value="Chromosome 1"/>
</dbReference>
<sequence length="37" mass="4376">MFELREAGHSIVTSWVWRTTEQGERHRVGLYSLEVSQ</sequence>
<reference evidence="2 3" key="1">
    <citation type="journal article" date="2013" name="Genome Announc.">
        <title>Complete Genome Sequence of Burkholderia sp. Strain RPE64, Bacterial Symbiont of the Bean Bug Riptortus pedestris.</title>
        <authorList>
            <person name="Shibata T.F."/>
            <person name="Maeda T."/>
            <person name="Nikoh N."/>
            <person name="Yamaguchi K."/>
            <person name="Oshima K."/>
            <person name="Hattori M."/>
            <person name="Nishiyama T."/>
            <person name="Hasebe M."/>
            <person name="Fukatsu T."/>
            <person name="Kikuchi Y."/>
            <person name="Shigenobu S."/>
        </authorList>
    </citation>
    <scope>NUCLEOTIDE SEQUENCE [LARGE SCALE GENOMIC DNA]</scope>
</reference>
<reference evidence="2 3" key="2">
    <citation type="journal article" date="2018" name="Int. J. Syst. Evol. Microbiol.">
        <title>Burkholderia insecticola sp. nov., a gut symbiotic bacterium of the bean bug Riptortus pedestris.</title>
        <authorList>
            <person name="Takeshita K."/>
            <person name="Tamaki H."/>
            <person name="Ohbayashi T."/>
            <person name="Meng X.-Y."/>
            <person name="Sone T."/>
            <person name="Mitani Y."/>
            <person name="Peeters C."/>
            <person name="Kikuchi Y."/>
            <person name="Vandamme P."/>
        </authorList>
    </citation>
    <scope>NUCLEOTIDE SEQUENCE [LARGE SCALE GENOMIC DNA]</scope>
    <source>
        <strain evidence="2">RPE64</strain>
    </source>
</reference>
<proteinExistence type="predicted"/>
<feature type="domain" description="Winged helix-turn-helix" evidence="1">
    <location>
        <begin position="2"/>
        <end position="34"/>
    </location>
</feature>
<evidence type="ECO:0000259" key="1">
    <source>
        <dbReference type="Pfam" id="PF14090"/>
    </source>
</evidence>
<dbReference type="KEGG" id="buo:BRPE64_ACDS06150"/>
<dbReference type="STRING" id="758793.BRPE64_ACDS06150"/>
<protein>
    <recommendedName>
        <fullName evidence="1">Winged helix-turn-helix domain-containing protein</fullName>
    </recommendedName>
</protein>
<dbReference type="PATRIC" id="fig|758793.3.peg.614"/>
<evidence type="ECO:0000313" key="2">
    <source>
        <dbReference type="EMBL" id="BAN22369.1"/>
    </source>
</evidence>
<dbReference type="HOGENOM" id="CLU_3341206_0_0_4"/>
<dbReference type="AlphaFoldDB" id="R4WFP9"/>
<dbReference type="Pfam" id="PF14090">
    <property type="entry name" value="HTH_39"/>
    <property type="match status" value="1"/>
</dbReference>
<gene>
    <name evidence="2" type="ORF">BRPE64_ACDS06150</name>
</gene>